<dbReference type="RefSeq" id="WP_116174719.1">
    <property type="nucleotide sequence ID" value="NZ_CP144375.1"/>
</dbReference>
<proteinExistence type="predicted"/>
<accession>A0A3E0HUK6</accession>
<comment type="caution">
    <text evidence="1">The sequence shown here is derived from an EMBL/GenBank/DDBJ whole genome shotgun (WGS) entry which is preliminary data.</text>
</comment>
<evidence type="ECO:0000313" key="1">
    <source>
        <dbReference type="EMBL" id="REH50213.1"/>
    </source>
</evidence>
<keyword evidence="2" id="KW-1185">Reference proteome</keyword>
<dbReference type="InterPro" id="IPR027961">
    <property type="entry name" value="DUF4442"/>
</dbReference>
<dbReference type="Pfam" id="PF14539">
    <property type="entry name" value="DUF4442"/>
    <property type="match status" value="1"/>
</dbReference>
<evidence type="ECO:0000313" key="2">
    <source>
        <dbReference type="Proteomes" id="UP000256269"/>
    </source>
</evidence>
<sequence>MSTDYALIGEGMKTAVPWVGSNGVEFEHIGPDKVVATIADDPRQHNHVGGLHAAMIFGIGETASGALLLTAFADQLGRATPLVAKAEIGYRKVALGPLRAEAVLGRDAAEVVAELDAGQRPEFPVHVTISNAEGVVTTELTVLWTLRPNRS</sequence>
<reference evidence="1 2" key="1">
    <citation type="submission" date="2018-08" db="EMBL/GenBank/DDBJ databases">
        <title>Genomic Encyclopedia of Archaeal and Bacterial Type Strains, Phase II (KMG-II): from individual species to whole genera.</title>
        <authorList>
            <person name="Goeker M."/>
        </authorList>
    </citation>
    <scope>NUCLEOTIDE SEQUENCE [LARGE SCALE GENOMIC DNA]</scope>
    <source>
        <strain evidence="1 2">DSM 45791</strain>
    </source>
</reference>
<dbReference type="AlphaFoldDB" id="A0A3E0HUK6"/>
<dbReference type="InterPro" id="IPR029069">
    <property type="entry name" value="HotDog_dom_sf"/>
</dbReference>
<name>A0A3E0HUK6_9PSEU</name>
<dbReference type="EMBL" id="QUNO01000004">
    <property type="protein sequence ID" value="REH50213.1"/>
    <property type="molecule type" value="Genomic_DNA"/>
</dbReference>
<protein>
    <submittedName>
        <fullName evidence="1">Acyl-coenzyme A thioesterase PaaI-like protein</fullName>
    </submittedName>
</protein>
<dbReference type="Proteomes" id="UP000256269">
    <property type="component" value="Unassembled WGS sequence"/>
</dbReference>
<gene>
    <name evidence="1" type="ORF">BCF44_104489</name>
</gene>
<dbReference type="SUPFAM" id="SSF54637">
    <property type="entry name" value="Thioesterase/thiol ester dehydrase-isomerase"/>
    <property type="match status" value="1"/>
</dbReference>
<dbReference type="OrthoDB" id="196313at2"/>
<dbReference type="Gene3D" id="3.10.129.10">
    <property type="entry name" value="Hotdog Thioesterase"/>
    <property type="match status" value="1"/>
</dbReference>
<organism evidence="1 2">
    <name type="scientific">Kutzneria buriramensis</name>
    <dbReference type="NCBI Taxonomy" id="1045776"/>
    <lineage>
        <taxon>Bacteria</taxon>
        <taxon>Bacillati</taxon>
        <taxon>Actinomycetota</taxon>
        <taxon>Actinomycetes</taxon>
        <taxon>Pseudonocardiales</taxon>
        <taxon>Pseudonocardiaceae</taxon>
        <taxon>Kutzneria</taxon>
    </lineage>
</organism>